<sequence>MKESPSRFETRNEKRKKNLVLYILIGIVWVLILVIGVSLLPEKEDSSTTSEETKKENTSAENKSNVVQDTEENEETSAEEETTVTAEPIEEEVEDPFAEATVEQSSEQNIEKVITNSSWKPIGTTQEGEHVAQYDTASVDWSEMEQSLSYAIGVPVENMTTWYIGNNGSPQDAIGTVSPSDRPDETYQVEIRWIDEKGWKPVVIKKLTNNPYKR</sequence>
<feature type="compositionally biased region" description="Acidic residues" evidence="1">
    <location>
        <begin position="69"/>
        <end position="85"/>
    </location>
</feature>
<keyword evidence="2" id="KW-0472">Membrane</keyword>
<dbReference type="Pfam" id="PF07423">
    <property type="entry name" value="DUF1510"/>
    <property type="match status" value="1"/>
</dbReference>
<keyword evidence="5" id="KW-1185">Reference proteome</keyword>
<feature type="region of interest" description="Disordered" evidence="1">
    <location>
        <begin position="42"/>
        <end position="85"/>
    </location>
</feature>
<dbReference type="InterPro" id="IPR009988">
    <property type="entry name" value="DUF1510"/>
</dbReference>
<gene>
    <name evidence="4" type="ORF">LC087_07970</name>
</gene>
<evidence type="ECO:0000256" key="1">
    <source>
        <dbReference type="SAM" id="MobiDB-lite"/>
    </source>
</evidence>
<evidence type="ECO:0000313" key="5">
    <source>
        <dbReference type="Proteomes" id="UP001197974"/>
    </source>
</evidence>
<organism evidence="4 5">
    <name type="scientific">Bacillus carboniphilus</name>
    <dbReference type="NCBI Taxonomy" id="86663"/>
    <lineage>
        <taxon>Bacteria</taxon>
        <taxon>Bacillati</taxon>
        <taxon>Bacillota</taxon>
        <taxon>Bacilli</taxon>
        <taxon>Bacillales</taxon>
        <taxon>Bacillaceae</taxon>
        <taxon>Bacillus</taxon>
    </lineage>
</organism>
<proteinExistence type="predicted"/>
<reference evidence="4 5" key="1">
    <citation type="submission" date="2023-06" db="EMBL/GenBank/DDBJ databases">
        <title>Five Gram-positive bacteria isolated from mangrove sediments in Shenzhen, Guangdong, China.</title>
        <authorList>
            <person name="Yu S."/>
            <person name="Zheng W."/>
            <person name="Huang Y."/>
        </authorList>
    </citation>
    <scope>NUCLEOTIDE SEQUENCE [LARGE SCALE GENOMIC DNA]</scope>
    <source>
        <strain evidence="4 5">SaN35-3</strain>
    </source>
</reference>
<dbReference type="Proteomes" id="UP001197974">
    <property type="component" value="Chromosome"/>
</dbReference>
<feature type="transmembrane region" description="Helical" evidence="2">
    <location>
        <begin position="20"/>
        <end position="40"/>
    </location>
</feature>
<evidence type="ECO:0000259" key="3">
    <source>
        <dbReference type="Pfam" id="PF07423"/>
    </source>
</evidence>
<keyword evidence="2" id="KW-0812">Transmembrane</keyword>
<protein>
    <submittedName>
        <fullName evidence="4">YrrS family protein</fullName>
    </submittedName>
</protein>
<keyword evidence="2" id="KW-1133">Transmembrane helix</keyword>
<evidence type="ECO:0000256" key="2">
    <source>
        <dbReference type="SAM" id="Phobius"/>
    </source>
</evidence>
<evidence type="ECO:0000313" key="4">
    <source>
        <dbReference type="EMBL" id="WLR44027.1"/>
    </source>
</evidence>
<name>A0ABY9JZQ4_9BACI</name>
<dbReference type="RefSeq" id="WP_226542933.1">
    <property type="nucleotide sequence ID" value="NZ_CP129013.1"/>
</dbReference>
<feature type="domain" description="DUF1510" evidence="3">
    <location>
        <begin position="114"/>
        <end position="207"/>
    </location>
</feature>
<feature type="compositionally biased region" description="Basic and acidic residues" evidence="1">
    <location>
        <begin position="42"/>
        <end position="58"/>
    </location>
</feature>
<dbReference type="EMBL" id="CP129013">
    <property type="protein sequence ID" value="WLR44027.1"/>
    <property type="molecule type" value="Genomic_DNA"/>
</dbReference>
<accession>A0ABY9JZQ4</accession>